<sequence>MTGRAEPIRVLHVSQPTHGGVAGYIAQATQDQLQRGWEVAVACPAEGSLAGRLHAQGVPHIAWAAGRSPGPGTLAECRRLHRIIRRYRPHIVHLHSSKAGLAGRLRPRPDIPVMFQPHGWSWLATRGAQRTAGIAWERFAARRAHAVICVGQGELHQGQTAGVDALYTVVRNGVDLQRFTRTDASERLAARKLLDVPSDAPLAVCLGRVTRQKGQDVLIAAWPRVRARCPDARLVLVGDGDMLPRLRGYATDGIRFVPAVEDPRPWLAASDVVVMPSRWEGLPLVALEALAMGRPLVGTAIPGLIEVVTPRVGALVPAEDPSALAAEVARRLLVRELAEAEGQAAARRALEFDATRTFARLAAITYGLATAAYPVATARRTARLSERAPGADPAIAAAGPAPGMDADPGP</sequence>
<dbReference type="InterPro" id="IPR028098">
    <property type="entry name" value="Glyco_trans_4-like_N"/>
</dbReference>
<dbReference type="GO" id="GO:0016758">
    <property type="term" value="F:hexosyltransferase activity"/>
    <property type="evidence" value="ECO:0007669"/>
    <property type="project" value="TreeGrafter"/>
</dbReference>
<protein>
    <submittedName>
        <fullName evidence="5">Glycosyl transferase</fullName>
    </submittedName>
</protein>
<dbReference type="AlphaFoldDB" id="A0A9W6PNZ2"/>
<dbReference type="GO" id="GO:1901137">
    <property type="term" value="P:carbohydrate derivative biosynthetic process"/>
    <property type="evidence" value="ECO:0007669"/>
    <property type="project" value="UniProtKB-ARBA"/>
</dbReference>
<evidence type="ECO:0000313" key="6">
    <source>
        <dbReference type="Proteomes" id="UP001165124"/>
    </source>
</evidence>
<name>A0A9W6PNZ2_9ACTN</name>
<evidence type="ECO:0000256" key="2">
    <source>
        <dbReference type="ARBA" id="ARBA00022679"/>
    </source>
</evidence>
<dbReference type="InterPro" id="IPR050194">
    <property type="entry name" value="Glycosyltransferase_grp1"/>
</dbReference>
<feature type="domain" description="Glycosyltransferase subfamily 4-like N-terminal" evidence="4">
    <location>
        <begin position="19"/>
        <end position="178"/>
    </location>
</feature>
<dbReference type="PANTHER" id="PTHR45947:SF3">
    <property type="entry name" value="SULFOQUINOVOSYL TRANSFERASE SQD2"/>
    <property type="match status" value="1"/>
</dbReference>
<dbReference type="SUPFAM" id="SSF53756">
    <property type="entry name" value="UDP-Glycosyltransferase/glycogen phosphorylase"/>
    <property type="match status" value="1"/>
</dbReference>
<dbReference type="RefSeq" id="WP_067914611.1">
    <property type="nucleotide sequence ID" value="NZ_BSRZ01000001.1"/>
</dbReference>
<feature type="compositionally biased region" description="Low complexity" evidence="3">
    <location>
        <begin position="388"/>
        <end position="410"/>
    </location>
</feature>
<evidence type="ECO:0000259" key="4">
    <source>
        <dbReference type="Pfam" id="PF13439"/>
    </source>
</evidence>
<dbReference type="PANTHER" id="PTHR45947">
    <property type="entry name" value="SULFOQUINOVOSYL TRANSFERASE SQD2"/>
    <property type="match status" value="1"/>
</dbReference>
<evidence type="ECO:0000256" key="3">
    <source>
        <dbReference type="SAM" id="MobiDB-lite"/>
    </source>
</evidence>
<dbReference type="Gene3D" id="3.40.50.2000">
    <property type="entry name" value="Glycogen Phosphorylase B"/>
    <property type="match status" value="2"/>
</dbReference>
<evidence type="ECO:0000256" key="1">
    <source>
        <dbReference type="ARBA" id="ARBA00022676"/>
    </source>
</evidence>
<gene>
    <name evidence="5" type="ORF">Arub01_02380</name>
</gene>
<dbReference type="Pfam" id="PF13439">
    <property type="entry name" value="Glyco_transf_4"/>
    <property type="match status" value="1"/>
</dbReference>
<dbReference type="Proteomes" id="UP001165124">
    <property type="component" value="Unassembled WGS sequence"/>
</dbReference>
<feature type="region of interest" description="Disordered" evidence="3">
    <location>
        <begin position="384"/>
        <end position="410"/>
    </location>
</feature>
<comment type="caution">
    <text evidence="5">The sequence shown here is derived from an EMBL/GenBank/DDBJ whole genome shotgun (WGS) entry which is preliminary data.</text>
</comment>
<keyword evidence="1" id="KW-0328">Glycosyltransferase</keyword>
<evidence type="ECO:0000313" key="5">
    <source>
        <dbReference type="EMBL" id="GLW61994.1"/>
    </source>
</evidence>
<dbReference type="EMBL" id="BSRZ01000001">
    <property type="protein sequence ID" value="GLW61994.1"/>
    <property type="molecule type" value="Genomic_DNA"/>
</dbReference>
<keyword evidence="6" id="KW-1185">Reference proteome</keyword>
<keyword evidence="2 5" id="KW-0808">Transferase</keyword>
<organism evidence="5 6">
    <name type="scientific">Actinomadura rubrobrunea</name>
    <dbReference type="NCBI Taxonomy" id="115335"/>
    <lineage>
        <taxon>Bacteria</taxon>
        <taxon>Bacillati</taxon>
        <taxon>Actinomycetota</taxon>
        <taxon>Actinomycetes</taxon>
        <taxon>Streptosporangiales</taxon>
        <taxon>Thermomonosporaceae</taxon>
        <taxon>Actinomadura</taxon>
    </lineage>
</organism>
<dbReference type="Pfam" id="PF13692">
    <property type="entry name" value="Glyco_trans_1_4"/>
    <property type="match status" value="1"/>
</dbReference>
<proteinExistence type="predicted"/>
<accession>A0A9W6PNZ2</accession>
<reference evidence="5" key="1">
    <citation type="submission" date="2023-02" db="EMBL/GenBank/DDBJ databases">
        <title>Actinomadura rubrobrunea NBRC 14622.</title>
        <authorList>
            <person name="Ichikawa N."/>
            <person name="Sato H."/>
            <person name="Tonouchi N."/>
        </authorList>
    </citation>
    <scope>NUCLEOTIDE SEQUENCE</scope>
    <source>
        <strain evidence="5">NBRC 14622</strain>
    </source>
</reference>